<organism evidence="3 4">
    <name type="scientific">Meganyctiphanes norvegica</name>
    <name type="common">Northern krill</name>
    <name type="synonym">Thysanopoda norvegica</name>
    <dbReference type="NCBI Taxonomy" id="48144"/>
    <lineage>
        <taxon>Eukaryota</taxon>
        <taxon>Metazoa</taxon>
        <taxon>Ecdysozoa</taxon>
        <taxon>Arthropoda</taxon>
        <taxon>Crustacea</taxon>
        <taxon>Multicrustacea</taxon>
        <taxon>Malacostraca</taxon>
        <taxon>Eumalacostraca</taxon>
        <taxon>Eucarida</taxon>
        <taxon>Euphausiacea</taxon>
        <taxon>Euphausiidae</taxon>
        <taxon>Meganyctiphanes</taxon>
    </lineage>
</organism>
<dbReference type="Gene3D" id="3.60.10.10">
    <property type="entry name" value="Endonuclease/exonuclease/phosphatase"/>
    <property type="match status" value="1"/>
</dbReference>
<dbReference type="Pfam" id="PF00078">
    <property type="entry name" value="RVT_1"/>
    <property type="match status" value="1"/>
</dbReference>
<dbReference type="InterPro" id="IPR043502">
    <property type="entry name" value="DNA/RNA_pol_sf"/>
</dbReference>
<sequence>MYRNDRYNGEEAGGTILYINKSIEHRTCRPLGNKDFESSAWCWIIEKGGKKILVGSIYRSPNSSHVNNNLLMEKLKLAHDIVGDNRLLILGDFNVPKIDWTNMNLLQGASRVERQILETTNDCFLYQHVRENTRYRNMQSSLLDLIFTREEGDVKNIEVLCPLGKSDHGIVTGDFVSEWKTRAEPKPRRMYHKGNYEKIIEELNQIDWKAAFEGKSEQETWDIFKKELEVLVDKYVPLASPRDYNEPWMNKPIMKLWKKKYNAWKRYTDRKGHYRYEEYKRETNKLKKQMRKAKRLYEKKLAKGVRYNKKAFYRYVNSKLTVRPEITEIQNENGTIVDVDKLICNIFGKYFSSVHTAASSDNMPDMMDMFDTEISSIEITQEEVQARLEKLQVHKSCGPDNVHPFVLQRAASAISVPLTMIFNKSLNSGECPDDWRTANVTPIHKKGDRTDPSNYRPVSLTSQVCKILESIVRQHIVEHLTANNILSDRQHGFREGRSCLTNLLEIMESWTEILDENDGIDVAYLDFRKAFDLVSHRHLLYKMSKYGITQQVLNWVSSFLTNRSQRVVIRGTASEPFAVTSGVPQGSVLGPILFLIFINDLPLEVISPVSLFADDSKVFTRIVSEKN</sequence>
<keyword evidence="4" id="KW-1185">Reference proteome</keyword>
<dbReference type="PANTHER" id="PTHR33395">
    <property type="entry name" value="TRANSCRIPTASE, PUTATIVE-RELATED-RELATED"/>
    <property type="match status" value="1"/>
</dbReference>
<evidence type="ECO:0000256" key="1">
    <source>
        <dbReference type="SAM" id="Coils"/>
    </source>
</evidence>
<dbReference type="SUPFAM" id="SSF56672">
    <property type="entry name" value="DNA/RNA polymerases"/>
    <property type="match status" value="1"/>
</dbReference>
<dbReference type="InterPro" id="IPR005135">
    <property type="entry name" value="Endo/exonuclease/phosphatase"/>
</dbReference>
<gene>
    <name evidence="3" type="ORF">MNOR_LOCUS6379</name>
</gene>
<dbReference type="GO" id="GO:0071897">
    <property type="term" value="P:DNA biosynthetic process"/>
    <property type="evidence" value="ECO:0007669"/>
    <property type="project" value="UniProtKB-ARBA"/>
</dbReference>
<dbReference type="Proteomes" id="UP001497623">
    <property type="component" value="Unassembled WGS sequence"/>
</dbReference>
<evidence type="ECO:0000313" key="3">
    <source>
        <dbReference type="EMBL" id="CAL4067303.1"/>
    </source>
</evidence>
<feature type="non-terminal residue" evidence="3">
    <location>
        <position position="627"/>
    </location>
</feature>
<dbReference type="AlphaFoldDB" id="A0AAV2Q2T6"/>
<dbReference type="Pfam" id="PF14529">
    <property type="entry name" value="Exo_endo_phos_2"/>
    <property type="match status" value="1"/>
</dbReference>
<dbReference type="PROSITE" id="PS50878">
    <property type="entry name" value="RT_POL"/>
    <property type="match status" value="1"/>
</dbReference>
<dbReference type="GO" id="GO:0031012">
    <property type="term" value="C:extracellular matrix"/>
    <property type="evidence" value="ECO:0007669"/>
    <property type="project" value="TreeGrafter"/>
</dbReference>
<proteinExistence type="predicted"/>
<dbReference type="InterPro" id="IPR000477">
    <property type="entry name" value="RT_dom"/>
</dbReference>
<dbReference type="GO" id="GO:0003824">
    <property type="term" value="F:catalytic activity"/>
    <property type="evidence" value="ECO:0007669"/>
    <property type="project" value="InterPro"/>
</dbReference>
<evidence type="ECO:0000313" key="4">
    <source>
        <dbReference type="Proteomes" id="UP001497623"/>
    </source>
</evidence>
<dbReference type="InterPro" id="IPR036691">
    <property type="entry name" value="Endo/exonu/phosph_ase_sf"/>
</dbReference>
<dbReference type="GO" id="GO:0061343">
    <property type="term" value="P:cell adhesion involved in heart morphogenesis"/>
    <property type="evidence" value="ECO:0007669"/>
    <property type="project" value="TreeGrafter"/>
</dbReference>
<dbReference type="SUPFAM" id="SSF56219">
    <property type="entry name" value="DNase I-like"/>
    <property type="match status" value="1"/>
</dbReference>
<feature type="coiled-coil region" evidence="1">
    <location>
        <begin position="276"/>
        <end position="303"/>
    </location>
</feature>
<evidence type="ECO:0000259" key="2">
    <source>
        <dbReference type="PROSITE" id="PS50878"/>
    </source>
</evidence>
<dbReference type="GO" id="GO:0007508">
    <property type="term" value="P:larval heart development"/>
    <property type="evidence" value="ECO:0007669"/>
    <property type="project" value="TreeGrafter"/>
</dbReference>
<keyword evidence="1" id="KW-0175">Coiled coil</keyword>
<feature type="domain" description="Reverse transcriptase" evidence="2">
    <location>
        <begin position="424"/>
        <end position="627"/>
    </location>
</feature>
<name>A0AAV2Q2T6_MEGNR</name>
<dbReference type="EMBL" id="CAXKWB010002628">
    <property type="protein sequence ID" value="CAL4067303.1"/>
    <property type="molecule type" value="Genomic_DNA"/>
</dbReference>
<protein>
    <recommendedName>
        <fullName evidence="2">Reverse transcriptase domain-containing protein</fullName>
    </recommendedName>
</protein>
<comment type="caution">
    <text evidence="3">The sequence shown here is derived from an EMBL/GenBank/DDBJ whole genome shotgun (WGS) entry which is preliminary data.</text>
</comment>
<accession>A0AAV2Q2T6</accession>
<reference evidence="3 4" key="1">
    <citation type="submission" date="2024-05" db="EMBL/GenBank/DDBJ databases">
        <authorList>
            <person name="Wallberg A."/>
        </authorList>
    </citation>
    <scope>NUCLEOTIDE SEQUENCE [LARGE SCALE GENOMIC DNA]</scope>
</reference>
<dbReference type="CDD" id="cd01650">
    <property type="entry name" value="RT_nLTR_like"/>
    <property type="match status" value="1"/>
</dbReference>
<dbReference type="PANTHER" id="PTHR33395:SF22">
    <property type="entry name" value="REVERSE TRANSCRIPTASE DOMAIN-CONTAINING PROTEIN"/>
    <property type="match status" value="1"/>
</dbReference>